<accession>A0A9C6TC62</accession>
<name>A0A9C6TC62_DROAB</name>
<dbReference type="InterPro" id="IPR036397">
    <property type="entry name" value="RNaseH_sf"/>
</dbReference>
<dbReference type="OrthoDB" id="8061911at2759"/>
<dbReference type="Gene3D" id="3.30.420.10">
    <property type="entry name" value="Ribonuclease H-like superfamily/Ribonuclease H"/>
    <property type="match status" value="1"/>
</dbReference>
<dbReference type="GO" id="GO:0003676">
    <property type="term" value="F:nucleic acid binding"/>
    <property type="evidence" value="ECO:0007669"/>
    <property type="project" value="InterPro"/>
</dbReference>
<dbReference type="Pfam" id="PF17906">
    <property type="entry name" value="HTH_48"/>
    <property type="match status" value="1"/>
</dbReference>
<gene>
    <name evidence="5" type="primary">LOC127566114</name>
</gene>
<dbReference type="InterPro" id="IPR041426">
    <property type="entry name" value="Mos1_HTH"/>
</dbReference>
<dbReference type="Gene3D" id="1.10.10.1450">
    <property type="match status" value="1"/>
</dbReference>
<feature type="coiled-coil region" evidence="1">
    <location>
        <begin position="140"/>
        <end position="167"/>
    </location>
</feature>
<evidence type="ECO:0000313" key="5">
    <source>
        <dbReference type="RefSeq" id="XP_051863677.1"/>
    </source>
</evidence>
<evidence type="ECO:0000259" key="3">
    <source>
        <dbReference type="Pfam" id="PF18701"/>
    </source>
</evidence>
<keyword evidence="1" id="KW-0175">Coiled coil</keyword>
<evidence type="ECO:0000313" key="4">
    <source>
        <dbReference type="Proteomes" id="UP000515160"/>
    </source>
</evidence>
<keyword evidence="4" id="KW-1185">Reference proteome</keyword>
<sequence>MEKNKEKIPHILQYYYDKGKNAIHAANKICAVYGPDTVSISTARRWFQSLRSGAEVVEDEPPSGRPVVKNCDKLAELIKRDRHSSIGQDLGMSHQTVINHLKKLGFTKKFDVWVPHDLTYMFVGRRGCPSRVHCDNATNFVGASRHLEELRRRVEAEENAVRDFALRSGCEFAFIPPRAPHFGGLWEAGVKSAKHLLLRTVGNALLTAEELQTVVVAVEAVLNSRPLGAVSNDPNDGEALTPGHLLVAPAASRTPDQEGLSCLRRWRAVSSLKRAFWQRWSREYVLGLQARAKWDRLQPNLRIGELVVVAEDNHPPMQWMVGRVVAVYPGADGAVRVADVRTSTGGLFKRPIHKLAPLPIV</sequence>
<dbReference type="PANTHER" id="PTHR47331:SF1">
    <property type="entry name" value="GAG-LIKE PROTEIN"/>
    <property type="match status" value="1"/>
</dbReference>
<dbReference type="Pfam" id="PF18701">
    <property type="entry name" value="DUF5641"/>
    <property type="match status" value="1"/>
</dbReference>
<evidence type="ECO:0000256" key="1">
    <source>
        <dbReference type="SAM" id="Coils"/>
    </source>
</evidence>
<dbReference type="InterPro" id="IPR012337">
    <property type="entry name" value="RNaseH-like_sf"/>
</dbReference>
<evidence type="ECO:0000259" key="2">
    <source>
        <dbReference type="Pfam" id="PF17906"/>
    </source>
</evidence>
<reference evidence="5" key="1">
    <citation type="submission" date="2025-08" db="UniProtKB">
        <authorList>
            <consortium name="RefSeq"/>
        </authorList>
    </citation>
    <scope>IDENTIFICATION</scope>
    <source>
        <strain evidence="5">15112-1751.03</strain>
        <tissue evidence="5">Whole Adult</tissue>
    </source>
</reference>
<dbReference type="GeneID" id="127566114"/>
<dbReference type="InterPro" id="IPR040676">
    <property type="entry name" value="DUF5641"/>
</dbReference>
<feature type="domain" description="Mos1 transposase HTH" evidence="2">
    <location>
        <begin position="5"/>
        <end position="53"/>
    </location>
</feature>
<organism evidence="4 5">
    <name type="scientific">Drosophila albomicans</name>
    <name type="common">Fruit fly</name>
    <dbReference type="NCBI Taxonomy" id="7291"/>
    <lineage>
        <taxon>Eukaryota</taxon>
        <taxon>Metazoa</taxon>
        <taxon>Ecdysozoa</taxon>
        <taxon>Arthropoda</taxon>
        <taxon>Hexapoda</taxon>
        <taxon>Insecta</taxon>
        <taxon>Pterygota</taxon>
        <taxon>Neoptera</taxon>
        <taxon>Endopterygota</taxon>
        <taxon>Diptera</taxon>
        <taxon>Brachycera</taxon>
        <taxon>Muscomorpha</taxon>
        <taxon>Ephydroidea</taxon>
        <taxon>Drosophilidae</taxon>
        <taxon>Drosophila</taxon>
    </lineage>
</organism>
<dbReference type="RefSeq" id="XP_051863677.1">
    <property type="nucleotide sequence ID" value="XM_052007717.1"/>
</dbReference>
<dbReference type="PANTHER" id="PTHR47331">
    <property type="entry name" value="PHD-TYPE DOMAIN-CONTAINING PROTEIN"/>
    <property type="match status" value="1"/>
</dbReference>
<proteinExistence type="predicted"/>
<dbReference type="Proteomes" id="UP000515160">
    <property type="component" value="Chromosome 2R"/>
</dbReference>
<protein>
    <submittedName>
        <fullName evidence="5">Uncharacterized protein LOC127566114 isoform X1</fullName>
    </submittedName>
</protein>
<feature type="domain" description="DUF5641" evidence="3">
    <location>
        <begin position="264"/>
        <end position="358"/>
    </location>
</feature>
<dbReference type="AlphaFoldDB" id="A0A9C6TC62"/>
<dbReference type="SUPFAM" id="SSF53098">
    <property type="entry name" value="Ribonuclease H-like"/>
    <property type="match status" value="1"/>
</dbReference>